<dbReference type="GO" id="GO:0008168">
    <property type="term" value="F:methyltransferase activity"/>
    <property type="evidence" value="ECO:0007669"/>
    <property type="project" value="UniProtKB-KW"/>
</dbReference>
<comment type="caution">
    <text evidence="2">The sequence shown here is derived from an EMBL/GenBank/DDBJ whole genome shotgun (WGS) entry which is preliminary data.</text>
</comment>
<dbReference type="Gene3D" id="3.40.50.150">
    <property type="entry name" value="Vaccinia Virus protein VP39"/>
    <property type="match status" value="1"/>
</dbReference>
<name>A0ABR9DG19_9GAMM</name>
<gene>
    <name evidence="2" type="ORF">EBB_16270</name>
</gene>
<dbReference type="Pfam" id="PF13847">
    <property type="entry name" value="Methyltransf_31"/>
    <property type="match status" value="1"/>
</dbReference>
<proteinExistence type="predicted"/>
<dbReference type="SUPFAM" id="SSF53335">
    <property type="entry name" value="S-adenosyl-L-methionine-dependent methyltransferases"/>
    <property type="match status" value="1"/>
</dbReference>
<dbReference type="CDD" id="cd02440">
    <property type="entry name" value="AdoMet_MTases"/>
    <property type="match status" value="1"/>
</dbReference>
<dbReference type="RefSeq" id="WP_192394785.1">
    <property type="nucleotide sequence ID" value="NZ_CAJHIU010000002.1"/>
</dbReference>
<dbReference type="InterPro" id="IPR025714">
    <property type="entry name" value="Methyltranfer_dom"/>
</dbReference>
<reference evidence="2 3" key="1">
    <citation type="submission" date="2020-09" db="EMBL/GenBank/DDBJ databases">
        <title>Methylomonas albis sp. nov. and Methylomonas fluvii sp. nov.: Two cold-adapted methanotrophs from the River Elbe and an amended description of Methylovulum psychrotolerans strain Eb1.</title>
        <authorList>
            <person name="Bussmann I.K."/>
            <person name="Klings K.-W."/>
            <person name="Warnstedt J."/>
            <person name="Hoppert M."/>
            <person name="Saborowski A."/>
            <person name="Horn F."/>
            <person name="Liebner S."/>
        </authorList>
    </citation>
    <scope>NUCLEOTIDE SEQUENCE [LARGE SCALE GENOMIC DNA]</scope>
    <source>
        <strain evidence="2 3">EbB</strain>
    </source>
</reference>
<dbReference type="Proteomes" id="UP000641152">
    <property type="component" value="Unassembled WGS sequence"/>
</dbReference>
<dbReference type="EMBL" id="JACXST010000002">
    <property type="protein sequence ID" value="MBD9362043.1"/>
    <property type="molecule type" value="Genomic_DNA"/>
</dbReference>
<keyword evidence="3" id="KW-1185">Reference proteome</keyword>
<feature type="domain" description="Methyltransferase" evidence="1">
    <location>
        <begin position="63"/>
        <end position="154"/>
    </location>
</feature>
<sequence length="375" mass="42899">MKDQIGYYKQVQPFQREVSDLDRFINCRSALYKHLGIVPKFLNKQSILEFGPGFGENAIFPLLQRPNHYMLVDSNEVCLEKTRGRLMEFCSPETKLEFRLSSIEAFESADFFDVVICESVIPREPKPEKLLAKVAKRVSAGGILIITCQDAVSTFAELLRRLIALLVVSPSDSLDTKLGVLIPLFDSHLKTIDGINRSSADWILDNLLRPWEEVSFSISDAIDALEGEFDIHGTSPRFIDDSRWYRTIRNSNSGFNEIGRTAYMANVHNLINHRDWTPAVPVHINKLLIKLCSKIFRLIHRFESERELRLVESVLDNLQQVIDLAAGFSHDTELALRDYHNVLRKYLDVGILDGFAEFSSLFGRGQQHVSFIRRN</sequence>
<evidence type="ECO:0000259" key="1">
    <source>
        <dbReference type="Pfam" id="PF13847"/>
    </source>
</evidence>
<keyword evidence="2" id="KW-0489">Methyltransferase</keyword>
<organism evidence="2 3">
    <name type="scientific">Methylomonas fluvii</name>
    <dbReference type="NCBI Taxonomy" id="1854564"/>
    <lineage>
        <taxon>Bacteria</taxon>
        <taxon>Pseudomonadati</taxon>
        <taxon>Pseudomonadota</taxon>
        <taxon>Gammaproteobacteria</taxon>
        <taxon>Methylococcales</taxon>
        <taxon>Methylococcaceae</taxon>
        <taxon>Methylomonas</taxon>
    </lineage>
</organism>
<dbReference type="InterPro" id="IPR029063">
    <property type="entry name" value="SAM-dependent_MTases_sf"/>
</dbReference>
<protein>
    <submittedName>
        <fullName evidence="2">Class I SAM-dependent methyltransferase</fullName>
    </submittedName>
</protein>
<keyword evidence="2" id="KW-0808">Transferase</keyword>
<evidence type="ECO:0000313" key="2">
    <source>
        <dbReference type="EMBL" id="MBD9362043.1"/>
    </source>
</evidence>
<evidence type="ECO:0000313" key="3">
    <source>
        <dbReference type="Proteomes" id="UP000641152"/>
    </source>
</evidence>
<dbReference type="GO" id="GO:0032259">
    <property type="term" value="P:methylation"/>
    <property type="evidence" value="ECO:0007669"/>
    <property type="project" value="UniProtKB-KW"/>
</dbReference>
<accession>A0ABR9DG19</accession>